<dbReference type="InterPro" id="IPR036086">
    <property type="entry name" value="ParB/Sulfiredoxin_sf"/>
</dbReference>
<feature type="domain" description="ParB-like N-terminal" evidence="2">
    <location>
        <begin position="11"/>
        <end position="102"/>
    </location>
</feature>
<gene>
    <name evidence="3" type="ORF">HW542_14840</name>
</gene>
<evidence type="ECO:0000313" key="4">
    <source>
        <dbReference type="Proteomes" id="UP001516351"/>
    </source>
</evidence>
<accession>A0ABX2P7Y6</accession>
<feature type="compositionally biased region" description="Acidic residues" evidence="1">
    <location>
        <begin position="554"/>
        <end position="576"/>
    </location>
</feature>
<name>A0ABX2P7Y6_9PROT</name>
<feature type="region of interest" description="Disordered" evidence="1">
    <location>
        <begin position="548"/>
        <end position="578"/>
    </location>
</feature>
<comment type="caution">
    <text evidence="3">The sequence shown here is derived from an EMBL/GenBank/DDBJ whole genome shotgun (WGS) entry which is preliminary data.</text>
</comment>
<reference evidence="3 4" key="1">
    <citation type="submission" date="2020-06" db="EMBL/GenBank/DDBJ databases">
        <title>Synonyms of Asaia species.</title>
        <authorList>
            <person name="Sombolestani A."/>
        </authorList>
    </citation>
    <scope>NUCLEOTIDE SEQUENCE [LARGE SCALE GENOMIC DNA]</scope>
    <source>
        <strain evidence="3 4">LMG 27047</strain>
    </source>
</reference>
<dbReference type="EMBL" id="JABXXV010000010">
    <property type="protein sequence ID" value="NVN48073.1"/>
    <property type="molecule type" value="Genomic_DNA"/>
</dbReference>
<organism evidence="3 4">
    <name type="scientific">Asaia spathodeae</name>
    <dbReference type="NCBI Taxonomy" id="657016"/>
    <lineage>
        <taxon>Bacteria</taxon>
        <taxon>Pseudomonadati</taxon>
        <taxon>Pseudomonadota</taxon>
        <taxon>Alphaproteobacteria</taxon>
        <taxon>Acetobacterales</taxon>
        <taxon>Acetobacteraceae</taxon>
        <taxon>Asaia</taxon>
    </lineage>
</organism>
<dbReference type="SUPFAM" id="SSF109709">
    <property type="entry name" value="KorB DNA-binding domain-like"/>
    <property type="match status" value="1"/>
</dbReference>
<dbReference type="PANTHER" id="PTHR33375:SF1">
    <property type="entry name" value="CHROMOSOME-PARTITIONING PROTEIN PARB-RELATED"/>
    <property type="match status" value="1"/>
</dbReference>
<dbReference type="Gene3D" id="3.90.1530.30">
    <property type="match status" value="1"/>
</dbReference>
<proteinExistence type="predicted"/>
<dbReference type="Pfam" id="PF02195">
    <property type="entry name" value="ParB_N"/>
    <property type="match status" value="1"/>
</dbReference>
<keyword evidence="4" id="KW-1185">Reference proteome</keyword>
<dbReference type="InterPro" id="IPR050336">
    <property type="entry name" value="Chromosome_partition/occlusion"/>
</dbReference>
<dbReference type="RefSeq" id="WP_267312021.1">
    <property type="nucleotide sequence ID" value="NZ_JABXXU010000010.1"/>
</dbReference>
<dbReference type="PANTHER" id="PTHR33375">
    <property type="entry name" value="CHROMOSOME-PARTITIONING PROTEIN PARB-RELATED"/>
    <property type="match status" value="1"/>
</dbReference>
<dbReference type="SUPFAM" id="SSF110849">
    <property type="entry name" value="ParB/Sulfiredoxin"/>
    <property type="match status" value="1"/>
</dbReference>
<dbReference type="InterPro" id="IPR003115">
    <property type="entry name" value="ParB_N"/>
</dbReference>
<evidence type="ECO:0000256" key="1">
    <source>
        <dbReference type="SAM" id="MobiDB-lite"/>
    </source>
</evidence>
<feature type="region of interest" description="Disordered" evidence="1">
    <location>
        <begin position="16"/>
        <end position="35"/>
    </location>
</feature>
<dbReference type="Gene3D" id="1.10.10.2830">
    <property type="match status" value="1"/>
</dbReference>
<evidence type="ECO:0000313" key="3">
    <source>
        <dbReference type="EMBL" id="NVN48073.1"/>
    </source>
</evidence>
<dbReference type="Proteomes" id="UP001516351">
    <property type="component" value="Unassembled WGS sequence"/>
</dbReference>
<dbReference type="SMART" id="SM00470">
    <property type="entry name" value="ParB"/>
    <property type="match status" value="1"/>
</dbReference>
<sequence length="639" mass="70224">MTMTNATPELRLVDPRTLVANDTNPRRSPASEEDDRRLALNIQIAGLIHPPLVREQEDGSLKIIAGSRRVRACIKAKLTEIPVHVTEADEKLDALIAGSENMIRQAMSEPDQWAFVVRLRKEKGLSDAQIRKAMMITPTDLKQLELLSRLHPPILDAIALGYGPEGKARAAIAKSPIEEQEAAWFEMWSDHVQDGADPAQYRMTQKEAQNYEWNELAHALSHNEFYARDARFGDDLAKEHGIVWEEDLFAPADQDSRYTRDALAFSAAQSAWIDSILGEDKIRIECSEYGYPLFPDGFGKSHYDDTTEGQAYALDPRTLLVKEWDFRRYEVAAPSSSSGTYAPAPVAKKERADISGTGDKMIGEIRTRALDEALDAQVADVDPWDLVGALLLALSNSNIRVDGDRSKGCAYANNARTRARSALFPEGVLVRDPDLLRQHAITVLKSISNCEISIHSGSGLSAQLLGVHFNADAHMPSLAFEEFLKTYSKPGITKAVQALGLAEQATGKLMRASLINHVGQGHWVPPEAGFAQAVDVWRAQAAEEARRLARWNDTDTDDTDAEDEDPGEDVTGDDADAVAPEMIPPSDPVEDEAASIEIAPHSKTADPTLAALSARLRDSFASTPAGRKHFDDHVEIICV</sequence>
<evidence type="ECO:0000259" key="2">
    <source>
        <dbReference type="SMART" id="SM00470"/>
    </source>
</evidence>
<protein>
    <submittedName>
        <fullName evidence="3">ParB N-terminal domain-containing protein</fullName>
    </submittedName>
</protein>